<name>A0A1I4V6X1_9GAMM</name>
<dbReference type="AlphaFoldDB" id="A0A1I4V6X1"/>
<dbReference type="EMBL" id="FOVC01000001">
    <property type="protein sequence ID" value="SFM96956.1"/>
    <property type="molecule type" value="Genomic_DNA"/>
</dbReference>
<protein>
    <submittedName>
        <fullName evidence="1">Uncharacterized protein</fullName>
    </submittedName>
</protein>
<sequence length="86" mass="9114">MVALRFGIGCAESGSIRFIGVSNQRLAEETIGARRTAPSDSCMSACRSCYARPAKSQNKQLCLRGGEQSVCTLRKCRALSPGSGSL</sequence>
<reference evidence="2" key="1">
    <citation type="submission" date="2016-10" db="EMBL/GenBank/DDBJ databases">
        <authorList>
            <person name="Varghese N."/>
            <person name="Submissions S."/>
        </authorList>
    </citation>
    <scope>NUCLEOTIDE SEQUENCE [LARGE SCALE GENOMIC DNA]</scope>
    <source>
        <strain evidence="2">N6PO6</strain>
    </source>
</reference>
<dbReference type="Proteomes" id="UP000242222">
    <property type="component" value="Unassembled WGS sequence"/>
</dbReference>
<gene>
    <name evidence="1" type="ORF">SAMN05216516_101586</name>
</gene>
<keyword evidence="2" id="KW-1185">Reference proteome</keyword>
<evidence type="ECO:0000313" key="1">
    <source>
        <dbReference type="EMBL" id="SFM96956.1"/>
    </source>
</evidence>
<evidence type="ECO:0000313" key="2">
    <source>
        <dbReference type="Proteomes" id="UP000242222"/>
    </source>
</evidence>
<organism evidence="1 2">
    <name type="scientific">Izhakiella capsodis</name>
    <dbReference type="NCBI Taxonomy" id="1367852"/>
    <lineage>
        <taxon>Bacteria</taxon>
        <taxon>Pseudomonadati</taxon>
        <taxon>Pseudomonadota</taxon>
        <taxon>Gammaproteobacteria</taxon>
        <taxon>Enterobacterales</taxon>
        <taxon>Erwiniaceae</taxon>
        <taxon>Izhakiella</taxon>
    </lineage>
</organism>
<accession>A0A1I4V6X1</accession>
<proteinExistence type="predicted"/>